<comment type="caution">
    <text evidence="1">The sequence shown here is derived from an EMBL/GenBank/DDBJ whole genome shotgun (WGS) entry which is preliminary data.</text>
</comment>
<dbReference type="EMBL" id="JAJGCB010000021">
    <property type="protein sequence ID" value="KAJ8987971.1"/>
    <property type="molecule type" value="Genomic_DNA"/>
</dbReference>
<dbReference type="Proteomes" id="UP001161757">
    <property type="component" value="Unassembled WGS sequence"/>
</dbReference>
<organism evidence="1 2">
    <name type="scientific">Exophiala dermatitidis</name>
    <name type="common">Black yeast-like fungus</name>
    <name type="synonym">Wangiella dermatitidis</name>
    <dbReference type="NCBI Taxonomy" id="5970"/>
    <lineage>
        <taxon>Eukaryota</taxon>
        <taxon>Fungi</taxon>
        <taxon>Dikarya</taxon>
        <taxon>Ascomycota</taxon>
        <taxon>Pezizomycotina</taxon>
        <taxon>Eurotiomycetes</taxon>
        <taxon>Chaetothyriomycetidae</taxon>
        <taxon>Chaetothyriales</taxon>
        <taxon>Herpotrichiellaceae</taxon>
        <taxon>Exophiala</taxon>
    </lineage>
</organism>
<protein>
    <submittedName>
        <fullName evidence="1">Uncharacterized protein</fullName>
    </submittedName>
</protein>
<sequence>MAPDGGATVETKAEAHQPWDPVIDGSFIDRFSDVALDADGNSHDGHPTRTARQPDICFHSPDQPRAIPLKFVFEVTVRPWRDCQDQRPPLASLTSRVRGSFVPLGPHKRKGSPTYCMLLLLPVPWVLSNLQYSLALPLSH</sequence>
<accession>A0AAN6EPI4</accession>
<reference evidence="1" key="1">
    <citation type="submission" date="2023-01" db="EMBL/GenBank/DDBJ databases">
        <title>Exophiala dermititidis isolated from Cystic Fibrosis Patient.</title>
        <authorList>
            <person name="Kurbessoian T."/>
            <person name="Crocker A."/>
            <person name="Murante D."/>
            <person name="Hogan D.A."/>
            <person name="Stajich J.E."/>
        </authorList>
    </citation>
    <scope>NUCLEOTIDE SEQUENCE</scope>
    <source>
        <strain evidence="1">Ex8</strain>
    </source>
</reference>
<evidence type="ECO:0000313" key="2">
    <source>
        <dbReference type="Proteomes" id="UP001161757"/>
    </source>
</evidence>
<dbReference type="AlphaFoldDB" id="A0AAN6EPI4"/>
<name>A0AAN6EPI4_EXODE</name>
<proteinExistence type="predicted"/>
<evidence type="ECO:0000313" key="1">
    <source>
        <dbReference type="EMBL" id="KAJ8987971.1"/>
    </source>
</evidence>
<gene>
    <name evidence="1" type="ORF">HRR80_008052</name>
</gene>